<gene>
    <name evidence="1" type="ORF">HPB47_021607</name>
</gene>
<dbReference type="Proteomes" id="UP000805193">
    <property type="component" value="Unassembled WGS sequence"/>
</dbReference>
<keyword evidence="2" id="KW-1185">Reference proteome</keyword>
<feature type="non-terminal residue" evidence="1">
    <location>
        <position position="96"/>
    </location>
</feature>
<accession>A0AC60QD70</accession>
<name>A0AC60QD70_IXOPE</name>
<organism evidence="1 2">
    <name type="scientific">Ixodes persulcatus</name>
    <name type="common">Taiga tick</name>
    <dbReference type="NCBI Taxonomy" id="34615"/>
    <lineage>
        <taxon>Eukaryota</taxon>
        <taxon>Metazoa</taxon>
        <taxon>Ecdysozoa</taxon>
        <taxon>Arthropoda</taxon>
        <taxon>Chelicerata</taxon>
        <taxon>Arachnida</taxon>
        <taxon>Acari</taxon>
        <taxon>Parasitiformes</taxon>
        <taxon>Ixodida</taxon>
        <taxon>Ixodoidea</taxon>
        <taxon>Ixodidae</taxon>
        <taxon>Ixodinae</taxon>
        <taxon>Ixodes</taxon>
    </lineage>
</organism>
<proteinExistence type="predicted"/>
<protein>
    <submittedName>
        <fullName evidence="1">Uncharacterized protein</fullName>
    </submittedName>
</protein>
<evidence type="ECO:0000313" key="2">
    <source>
        <dbReference type="Proteomes" id="UP000805193"/>
    </source>
</evidence>
<dbReference type="EMBL" id="JABSTQ010009209">
    <property type="protein sequence ID" value="KAG0431622.1"/>
    <property type="molecule type" value="Genomic_DNA"/>
</dbReference>
<reference evidence="1 2" key="1">
    <citation type="journal article" date="2020" name="Cell">
        <title>Large-Scale Comparative Analyses of Tick Genomes Elucidate Their Genetic Diversity and Vector Capacities.</title>
        <authorList>
            <consortium name="Tick Genome and Microbiome Consortium (TIGMIC)"/>
            <person name="Jia N."/>
            <person name="Wang J."/>
            <person name="Shi W."/>
            <person name="Du L."/>
            <person name="Sun Y."/>
            <person name="Zhan W."/>
            <person name="Jiang J.F."/>
            <person name="Wang Q."/>
            <person name="Zhang B."/>
            <person name="Ji P."/>
            <person name="Bell-Sakyi L."/>
            <person name="Cui X.M."/>
            <person name="Yuan T.T."/>
            <person name="Jiang B.G."/>
            <person name="Yang W.F."/>
            <person name="Lam T.T."/>
            <person name="Chang Q.C."/>
            <person name="Ding S.J."/>
            <person name="Wang X.J."/>
            <person name="Zhu J.G."/>
            <person name="Ruan X.D."/>
            <person name="Zhao L."/>
            <person name="Wei J.T."/>
            <person name="Ye R.Z."/>
            <person name="Que T.C."/>
            <person name="Du C.H."/>
            <person name="Zhou Y.H."/>
            <person name="Cheng J.X."/>
            <person name="Dai P.F."/>
            <person name="Guo W.B."/>
            <person name="Han X.H."/>
            <person name="Huang E.J."/>
            <person name="Li L.F."/>
            <person name="Wei W."/>
            <person name="Gao Y.C."/>
            <person name="Liu J.Z."/>
            <person name="Shao H.Z."/>
            <person name="Wang X."/>
            <person name="Wang C.C."/>
            <person name="Yang T.C."/>
            <person name="Huo Q.B."/>
            <person name="Li W."/>
            <person name="Chen H.Y."/>
            <person name="Chen S.E."/>
            <person name="Zhou L.G."/>
            <person name="Ni X.B."/>
            <person name="Tian J.H."/>
            <person name="Sheng Y."/>
            <person name="Liu T."/>
            <person name="Pan Y.S."/>
            <person name="Xia L.Y."/>
            <person name="Li J."/>
            <person name="Zhao F."/>
            <person name="Cao W.C."/>
        </authorList>
    </citation>
    <scope>NUCLEOTIDE SEQUENCE [LARGE SCALE GENOMIC DNA]</scope>
    <source>
        <strain evidence="1">Iper-2018</strain>
    </source>
</reference>
<comment type="caution">
    <text evidence="1">The sequence shown here is derived from an EMBL/GenBank/DDBJ whole genome shotgun (WGS) entry which is preliminary data.</text>
</comment>
<sequence length="96" mass="10851">MGRRQFRVGRVYHPKTEPTTAAISDTDNEDADYNPPQQFNAPADNDTSEESPAHESEAVRSPIEYFQGFFDDNVLHLILQQSNLYAVQQKANKPLA</sequence>
<evidence type="ECO:0000313" key="1">
    <source>
        <dbReference type="EMBL" id="KAG0431622.1"/>
    </source>
</evidence>